<dbReference type="InterPro" id="IPR006935">
    <property type="entry name" value="Helicase/UvrB_N"/>
</dbReference>
<feature type="domain" description="Helicase ATP-binding" evidence="1">
    <location>
        <begin position="339"/>
        <end position="481"/>
    </location>
</feature>
<dbReference type="Pfam" id="PF00271">
    <property type="entry name" value="Helicase_C"/>
    <property type="match status" value="1"/>
</dbReference>
<evidence type="ECO:0000313" key="4">
    <source>
        <dbReference type="Proteomes" id="UP001595868"/>
    </source>
</evidence>
<dbReference type="Proteomes" id="UP001595868">
    <property type="component" value="Unassembled WGS sequence"/>
</dbReference>
<dbReference type="Gene3D" id="3.40.50.300">
    <property type="entry name" value="P-loop containing nucleotide triphosphate hydrolases"/>
    <property type="match status" value="2"/>
</dbReference>
<accession>A0ABV8KME4</accession>
<dbReference type="InterPro" id="IPR025202">
    <property type="entry name" value="PLD-like_dom"/>
</dbReference>
<dbReference type="SUPFAM" id="SSF52540">
    <property type="entry name" value="P-loop containing nucleoside triphosphate hydrolases"/>
    <property type="match status" value="1"/>
</dbReference>
<organism evidence="3 4">
    <name type="scientific">Micromonospora zhanjiangensis</name>
    <dbReference type="NCBI Taxonomy" id="1522057"/>
    <lineage>
        <taxon>Bacteria</taxon>
        <taxon>Bacillati</taxon>
        <taxon>Actinomycetota</taxon>
        <taxon>Actinomycetes</taxon>
        <taxon>Micromonosporales</taxon>
        <taxon>Micromonosporaceae</taxon>
        <taxon>Micromonospora</taxon>
    </lineage>
</organism>
<gene>
    <name evidence="3" type="ORF">ACFOX0_15360</name>
</gene>
<dbReference type="InterPro" id="IPR027417">
    <property type="entry name" value="P-loop_NTPase"/>
</dbReference>
<comment type="caution">
    <text evidence="3">The sequence shown here is derived from an EMBL/GenBank/DDBJ whole genome shotgun (WGS) entry which is preliminary data.</text>
</comment>
<dbReference type="RefSeq" id="WP_377546044.1">
    <property type="nucleotide sequence ID" value="NZ_JBHSBN010000009.1"/>
</dbReference>
<dbReference type="InterPro" id="IPR021835">
    <property type="entry name" value="DUF3427"/>
</dbReference>
<dbReference type="InterPro" id="IPR014001">
    <property type="entry name" value="Helicase_ATP-bd"/>
</dbReference>
<dbReference type="PROSITE" id="PS51194">
    <property type="entry name" value="HELICASE_CTER"/>
    <property type="match status" value="1"/>
</dbReference>
<proteinExistence type="predicted"/>
<evidence type="ECO:0000259" key="2">
    <source>
        <dbReference type="PROSITE" id="PS51194"/>
    </source>
</evidence>
<name>A0ABV8KME4_9ACTN</name>
<dbReference type="SUPFAM" id="SSF56024">
    <property type="entry name" value="Phospholipase D/nuclease"/>
    <property type="match status" value="1"/>
</dbReference>
<protein>
    <submittedName>
        <fullName evidence="3">DUF3427 domain-containing protein</fullName>
    </submittedName>
</protein>
<dbReference type="Pfam" id="PF04851">
    <property type="entry name" value="ResIII"/>
    <property type="match status" value="1"/>
</dbReference>
<feature type="domain" description="Helicase C-terminal" evidence="2">
    <location>
        <begin position="555"/>
        <end position="703"/>
    </location>
</feature>
<dbReference type="SMART" id="SM00487">
    <property type="entry name" value="DEXDc"/>
    <property type="match status" value="1"/>
</dbReference>
<dbReference type="InterPro" id="IPR050742">
    <property type="entry name" value="Helicase_Restrict-Modif_Enz"/>
</dbReference>
<evidence type="ECO:0000259" key="1">
    <source>
        <dbReference type="PROSITE" id="PS51192"/>
    </source>
</evidence>
<dbReference type="Pfam" id="PF13091">
    <property type="entry name" value="PLDc_2"/>
    <property type="match status" value="1"/>
</dbReference>
<sequence>MTDLERGVYEHLITGELTNRLRLVDADLVDKSRLDPAEADDLLSRHIATLAKRALRAVPGSSDKERLRAQAALANQIADRIAALHPQAVSTDDHIEDPEHFLAAIVDRPTPPAQVTFPPRPATPLHTGALLVNGQRQPRIGHEVATELASAHHVDLLCAFIKWGGLLQVQAPIRDLIERGGRLRIITTTYLGATDQRALDRLAELGADIKISYETRTTRLHAKAWLFRRTNGTSTAYVGSSNLSRAALVDGLEWNVRVSELEQPHVITTFAGTFDDYWNDPGFEEYRPDRDADQLARALQAARWTEGGRRAEDQSIRISGLDVRPYPYQQTILDDLAAERLVHGRHRNLVVMATGTGKTVVAALDYRRLRADGPKPVDSLLFVAHRREILEQSRSVFRNVLRDGSFGETLVAGSRPQQGRHVFASIQSLDRLAEDELIPDAFDMVIVDEFHHAAAPSYRRLLDRLRPKVLLGLTATPDRADGANIRGWFDGRAAVELHVWDALDRQLLAPFQYFGLHDNTDLSTLRWKRGQGYEPAQLDALYTGNDARARLILQAVKDIVALGRMRALGFCVSIQHAEFMTRWFERAGVPAAAMTSDTGPATRDALLKRFRAGELRILFTVDLFNEGVDLPMVDTILLLRPTESATIFLQQLGRGLRLDEGKAYLTVLDFIGGQHARFRFDRRWRALTGLRRQPLIDAMKDDFPTLPSGCHVQLDRVAKEVVLTNLRSAVPSGPRNWAAELRQLGDVGLAAFLAETGLEVEDLYRAGSVGGWTGLRRHAGLDPSVPGPRDRELSRAYGRMLHLDDPDRLDLLARLVAGAQADAPGGGPTGGVLGGAGGVPGGGRGSDAAGLAGGDGERGGVGGAAGERLVDMVYFSLFGGSAPLAERDARLARLRADVARCDELRQLVAVLRERIHRVTGPPVGRVPLRVHARYSRNEACAAFGMANPASLREGVKWLPDERADLFFVTLVKASHHYSPTTMYADRAVTETVFQWESQSTTSTASPTGQRYVRHAELGSTVHLFVRETKVPDGVLGVPPYLYAGPMRYLSHTGDRPMRILWELATPLPAEVFTAARVVAG</sequence>
<dbReference type="EMBL" id="JBHSBN010000009">
    <property type="protein sequence ID" value="MFC4107295.1"/>
    <property type="molecule type" value="Genomic_DNA"/>
</dbReference>
<dbReference type="PANTHER" id="PTHR47396">
    <property type="entry name" value="TYPE I RESTRICTION ENZYME ECOKI R PROTEIN"/>
    <property type="match status" value="1"/>
</dbReference>
<reference evidence="4" key="1">
    <citation type="journal article" date="2019" name="Int. J. Syst. Evol. Microbiol.">
        <title>The Global Catalogue of Microorganisms (GCM) 10K type strain sequencing project: providing services to taxonomists for standard genome sequencing and annotation.</title>
        <authorList>
            <consortium name="The Broad Institute Genomics Platform"/>
            <consortium name="The Broad Institute Genome Sequencing Center for Infectious Disease"/>
            <person name="Wu L."/>
            <person name="Ma J."/>
        </authorList>
    </citation>
    <scope>NUCLEOTIDE SEQUENCE [LARGE SCALE GENOMIC DNA]</scope>
    <source>
        <strain evidence="4">2902at01</strain>
    </source>
</reference>
<keyword evidence="4" id="KW-1185">Reference proteome</keyword>
<dbReference type="InterPro" id="IPR001650">
    <property type="entry name" value="Helicase_C-like"/>
</dbReference>
<dbReference type="Gene3D" id="3.30.870.10">
    <property type="entry name" value="Endonuclease Chain A"/>
    <property type="match status" value="1"/>
</dbReference>
<dbReference type="Pfam" id="PF11907">
    <property type="entry name" value="DUF3427"/>
    <property type="match status" value="1"/>
</dbReference>
<evidence type="ECO:0000313" key="3">
    <source>
        <dbReference type="EMBL" id="MFC4107295.1"/>
    </source>
</evidence>
<dbReference type="PANTHER" id="PTHR47396:SF1">
    <property type="entry name" value="ATP-DEPENDENT HELICASE IRC3-RELATED"/>
    <property type="match status" value="1"/>
</dbReference>
<dbReference type="CDD" id="cd18799">
    <property type="entry name" value="SF2_C_EcoAI-like"/>
    <property type="match status" value="1"/>
</dbReference>
<dbReference type="CDD" id="cd18032">
    <property type="entry name" value="DEXHc_RE_I_III_res"/>
    <property type="match status" value="1"/>
</dbReference>
<dbReference type="SMART" id="SM00490">
    <property type="entry name" value="HELICc"/>
    <property type="match status" value="1"/>
</dbReference>
<dbReference type="PROSITE" id="PS51192">
    <property type="entry name" value="HELICASE_ATP_BIND_1"/>
    <property type="match status" value="1"/>
</dbReference>